<dbReference type="Gene3D" id="1.10.3430.10">
    <property type="entry name" value="Ammonium transporter AmtB like domains"/>
    <property type="match status" value="1"/>
</dbReference>
<comment type="caution">
    <text evidence="15">The sequence shown here is derived from an EMBL/GenBank/DDBJ whole genome shotgun (WGS) entry which is preliminary data.</text>
</comment>
<feature type="transmembrane region" description="Helical" evidence="12">
    <location>
        <begin position="369"/>
        <end position="390"/>
    </location>
</feature>
<feature type="transmembrane region" description="Helical" evidence="12">
    <location>
        <begin position="173"/>
        <end position="195"/>
    </location>
</feature>
<evidence type="ECO:0000256" key="2">
    <source>
        <dbReference type="ARBA" id="ARBA00005887"/>
    </source>
</evidence>
<dbReference type="RefSeq" id="WP_155338181.1">
    <property type="nucleotide sequence ID" value="NZ_BAAABN010000077.1"/>
</dbReference>
<dbReference type="PANTHER" id="PTHR43029:SF10">
    <property type="entry name" value="AMMONIUM TRANSPORTER MEP2"/>
    <property type="match status" value="1"/>
</dbReference>
<dbReference type="InterPro" id="IPR018047">
    <property type="entry name" value="Ammonium_transpt_CS"/>
</dbReference>
<keyword evidence="8 12" id="KW-0472">Membrane</keyword>
<feature type="transmembrane region" description="Helical" evidence="12">
    <location>
        <begin position="294"/>
        <end position="313"/>
    </location>
</feature>
<dbReference type="PANTHER" id="PTHR43029">
    <property type="entry name" value="AMMONIUM TRANSPORTER MEP2"/>
    <property type="match status" value="1"/>
</dbReference>
<feature type="transmembrane region" description="Helical" evidence="12">
    <location>
        <begin position="38"/>
        <end position="59"/>
    </location>
</feature>
<dbReference type="Pfam" id="PF00909">
    <property type="entry name" value="Ammonium_transp"/>
    <property type="match status" value="1"/>
</dbReference>
<evidence type="ECO:0000256" key="8">
    <source>
        <dbReference type="ARBA" id="ARBA00023136"/>
    </source>
</evidence>
<feature type="transmembrane region" description="Helical" evidence="12">
    <location>
        <begin position="267"/>
        <end position="288"/>
    </location>
</feature>
<feature type="transmembrane region" description="Helical" evidence="12">
    <location>
        <begin position="207"/>
        <end position="227"/>
    </location>
</feature>
<dbReference type="FunFam" id="1.10.3430.10:FF:000007">
    <property type="entry name" value="Ammonium transporter"/>
    <property type="match status" value="1"/>
</dbReference>
<feature type="region of interest" description="Disordered" evidence="13">
    <location>
        <begin position="422"/>
        <end position="444"/>
    </location>
</feature>
<keyword evidence="9 12" id="KW-0924">Ammonia transport</keyword>
<dbReference type="EMBL" id="BLAD01000054">
    <property type="protein sequence ID" value="GES01921.1"/>
    <property type="molecule type" value="Genomic_DNA"/>
</dbReference>
<evidence type="ECO:0000256" key="10">
    <source>
        <dbReference type="ARBA" id="ARBA00050025"/>
    </source>
</evidence>
<keyword evidence="6 12" id="KW-0812">Transmembrane</keyword>
<dbReference type="InterPro" id="IPR001905">
    <property type="entry name" value="Ammonium_transpt"/>
</dbReference>
<comment type="similarity">
    <text evidence="2 12">Belongs to the ammonia transporter channel (TC 1.A.11.2) family.</text>
</comment>
<keyword evidence="16" id="KW-1185">Reference proteome</keyword>
<dbReference type="InterPro" id="IPR029020">
    <property type="entry name" value="Ammonium/urea_transptr"/>
</dbReference>
<dbReference type="PROSITE" id="PS01219">
    <property type="entry name" value="AMMONIUM_TRANSP"/>
    <property type="match status" value="1"/>
</dbReference>
<comment type="subunit">
    <text evidence="3">Homotrimer.</text>
</comment>
<evidence type="ECO:0000313" key="15">
    <source>
        <dbReference type="EMBL" id="GES01921.1"/>
    </source>
</evidence>
<evidence type="ECO:0000256" key="4">
    <source>
        <dbReference type="ARBA" id="ARBA00022448"/>
    </source>
</evidence>
<feature type="transmembrane region" description="Helical" evidence="12">
    <location>
        <begin position="139"/>
        <end position="161"/>
    </location>
</feature>
<evidence type="ECO:0000256" key="1">
    <source>
        <dbReference type="ARBA" id="ARBA00004651"/>
    </source>
</evidence>
<dbReference type="OrthoDB" id="9814202at2"/>
<evidence type="ECO:0000256" key="6">
    <source>
        <dbReference type="ARBA" id="ARBA00022692"/>
    </source>
</evidence>
<evidence type="ECO:0000256" key="3">
    <source>
        <dbReference type="ARBA" id="ARBA00011233"/>
    </source>
</evidence>
<evidence type="ECO:0000256" key="5">
    <source>
        <dbReference type="ARBA" id="ARBA00022475"/>
    </source>
</evidence>
<dbReference type="SUPFAM" id="SSF111352">
    <property type="entry name" value="Ammonium transporter"/>
    <property type="match status" value="1"/>
</dbReference>
<keyword evidence="5" id="KW-1003">Cell membrane</keyword>
<feature type="compositionally biased region" description="Polar residues" evidence="13">
    <location>
        <begin position="422"/>
        <end position="431"/>
    </location>
</feature>
<evidence type="ECO:0000256" key="13">
    <source>
        <dbReference type="SAM" id="MobiDB-lite"/>
    </source>
</evidence>
<evidence type="ECO:0000256" key="12">
    <source>
        <dbReference type="RuleBase" id="RU362002"/>
    </source>
</evidence>
<evidence type="ECO:0000256" key="9">
    <source>
        <dbReference type="ARBA" id="ARBA00023177"/>
    </source>
</evidence>
<feature type="transmembrane region" description="Helical" evidence="12">
    <location>
        <begin position="239"/>
        <end position="260"/>
    </location>
</feature>
<gene>
    <name evidence="15" type="ORF">Acor_39860</name>
</gene>
<evidence type="ECO:0000256" key="11">
    <source>
        <dbReference type="ARBA" id="ARBA00054862"/>
    </source>
</evidence>
<evidence type="ECO:0000313" key="16">
    <source>
        <dbReference type="Proteomes" id="UP000334990"/>
    </source>
</evidence>
<keyword evidence="7 12" id="KW-1133">Transmembrane helix</keyword>
<dbReference type="GO" id="GO:0005886">
    <property type="term" value="C:plasma membrane"/>
    <property type="evidence" value="ECO:0007669"/>
    <property type="project" value="UniProtKB-SubCell"/>
</dbReference>
<reference evidence="15 16" key="1">
    <citation type="submission" date="2019-10" db="EMBL/GenBank/DDBJ databases">
        <title>Whole genome shotgun sequence of Acrocarpospora corrugata NBRC 13972.</title>
        <authorList>
            <person name="Ichikawa N."/>
            <person name="Kimura A."/>
            <person name="Kitahashi Y."/>
            <person name="Komaki H."/>
            <person name="Oguchi A."/>
        </authorList>
    </citation>
    <scope>NUCLEOTIDE SEQUENCE [LARGE SCALE GENOMIC DNA]</scope>
    <source>
        <strain evidence="15 16">NBRC 13972</strain>
    </source>
</reference>
<proteinExistence type="inferred from homology"/>
<feature type="transmembrane region" description="Helical" evidence="12">
    <location>
        <begin position="325"/>
        <end position="349"/>
    </location>
</feature>
<name>A0A5M3W445_9ACTN</name>
<comment type="subcellular location">
    <subcellularLocation>
        <location evidence="1 12">Cell membrane</location>
        <topology evidence="1 12">Multi-pass membrane protein</topology>
    </subcellularLocation>
</comment>
<evidence type="ECO:0000256" key="7">
    <source>
        <dbReference type="ARBA" id="ARBA00022989"/>
    </source>
</evidence>
<evidence type="ECO:0000259" key="14">
    <source>
        <dbReference type="Pfam" id="PF00909"/>
    </source>
</evidence>
<dbReference type="GO" id="GO:0008519">
    <property type="term" value="F:ammonium channel activity"/>
    <property type="evidence" value="ECO:0007669"/>
    <property type="project" value="InterPro"/>
</dbReference>
<organism evidence="15 16">
    <name type="scientific">Acrocarpospora corrugata</name>
    <dbReference type="NCBI Taxonomy" id="35763"/>
    <lineage>
        <taxon>Bacteria</taxon>
        <taxon>Bacillati</taxon>
        <taxon>Actinomycetota</taxon>
        <taxon>Actinomycetes</taxon>
        <taxon>Streptosporangiales</taxon>
        <taxon>Streptosporangiaceae</taxon>
        <taxon>Acrocarpospora</taxon>
    </lineage>
</organism>
<dbReference type="InterPro" id="IPR024041">
    <property type="entry name" value="NH4_transpt_AmtB-like_dom"/>
</dbReference>
<sequence>MEIDTGSTSWMLISTAIVLLMTPGLAFFYGGMTRAKSVLNMMMMSFVSIITVTVTWVIYGHSLAFDAVGDGTGFVNKIVGGLDAVGLSGVVDTFSAGLLPDSTSDNIPNIVFSAFQLTFAIITVALISGAIADRAKFGAWVVFSVVWATVVYFPVAHWVWGGGWLFNMGIEDFAGGTVVHINAGAAALALALVLGKRAGWRKEPMRPHNLTLVLLGVGLLWFGWFGFNAGSELAVDGTTGLAFINTQIAAAVAAGAWIVVEKFRDGHATTLGVASGAVAGLVAITPAAGFVNPLMALALGVIAGAVCAYAVGLKYRLGFDDSLDVVGVHLVGGVIGAVSLGFISEFPFLPQQAKGLFFGGDLGQLGLQVLGPVAVGVYSFVATFIIGKIIDKTMGFRIAQEDEVTGIDITTHAETGYDLGTIHSSGVTSPNGPAVPAEAKKVDA</sequence>
<comment type="function">
    <text evidence="11">Involved in the uptake of ammonium/ammonia (NH(4)(+)/NH(3)).</text>
</comment>
<feature type="transmembrane region" description="Helical" evidence="12">
    <location>
        <begin position="12"/>
        <end position="31"/>
    </location>
</feature>
<feature type="transmembrane region" description="Helical" evidence="12">
    <location>
        <begin position="110"/>
        <end position="132"/>
    </location>
</feature>
<dbReference type="AlphaFoldDB" id="A0A5M3W445"/>
<protein>
    <recommendedName>
        <fullName evidence="10 12">Ammonium transporter</fullName>
    </recommendedName>
</protein>
<dbReference type="NCBIfam" id="TIGR00836">
    <property type="entry name" value="amt"/>
    <property type="match status" value="1"/>
</dbReference>
<dbReference type="Proteomes" id="UP000334990">
    <property type="component" value="Unassembled WGS sequence"/>
</dbReference>
<keyword evidence="4 12" id="KW-0813">Transport</keyword>
<feature type="domain" description="Ammonium transporter AmtB-like" evidence="14">
    <location>
        <begin position="10"/>
        <end position="417"/>
    </location>
</feature>
<accession>A0A5M3W445</accession>